<evidence type="ECO:0008006" key="3">
    <source>
        <dbReference type="Google" id="ProtNLM"/>
    </source>
</evidence>
<comment type="caution">
    <text evidence="1">The sequence shown here is derived from an EMBL/GenBank/DDBJ whole genome shotgun (WGS) entry which is preliminary data.</text>
</comment>
<evidence type="ECO:0000313" key="1">
    <source>
        <dbReference type="EMBL" id="KAL2832776.1"/>
    </source>
</evidence>
<keyword evidence="2" id="KW-1185">Reference proteome</keyword>
<protein>
    <recommendedName>
        <fullName evidence="3">F-box domain-containing protein</fullName>
    </recommendedName>
</protein>
<proteinExistence type="predicted"/>
<evidence type="ECO:0000313" key="2">
    <source>
        <dbReference type="Proteomes" id="UP001610446"/>
    </source>
</evidence>
<dbReference type="Proteomes" id="UP001610446">
    <property type="component" value="Unassembled WGS sequence"/>
</dbReference>
<organism evidence="1 2">
    <name type="scientific">Aspergillus pseudoustus</name>
    <dbReference type="NCBI Taxonomy" id="1810923"/>
    <lineage>
        <taxon>Eukaryota</taxon>
        <taxon>Fungi</taxon>
        <taxon>Dikarya</taxon>
        <taxon>Ascomycota</taxon>
        <taxon>Pezizomycotina</taxon>
        <taxon>Eurotiomycetes</taxon>
        <taxon>Eurotiomycetidae</taxon>
        <taxon>Eurotiales</taxon>
        <taxon>Aspergillaceae</taxon>
        <taxon>Aspergillus</taxon>
        <taxon>Aspergillus subgen. Nidulantes</taxon>
    </lineage>
</organism>
<reference evidence="1 2" key="1">
    <citation type="submission" date="2024-07" db="EMBL/GenBank/DDBJ databases">
        <title>Section-level genome sequencing and comparative genomics of Aspergillus sections Usti and Cavernicolus.</title>
        <authorList>
            <consortium name="Lawrence Berkeley National Laboratory"/>
            <person name="Nybo J.L."/>
            <person name="Vesth T.C."/>
            <person name="Theobald S."/>
            <person name="Frisvad J.C."/>
            <person name="Larsen T.O."/>
            <person name="Kjaerboelling I."/>
            <person name="Rothschild-Mancinelli K."/>
            <person name="Lyhne E.K."/>
            <person name="Kogle M.E."/>
            <person name="Barry K."/>
            <person name="Clum A."/>
            <person name="Na H."/>
            <person name="Ledsgaard L."/>
            <person name="Lin J."/>
            <person name="Lipzen A."/>
            <person name="Kuo A."/>
            <person name="Riley R."/>
            <person name="Mondo S."/>
            <person name="Labutti K."/>
            <person name="Haridas S."/>
            <person name="Pangalinan J."/>
            <person name="Salamov A.A."/>
            <person name="Simmons B.A."/>
            <person name="Magnuson J.K."/>
            <person name="Chen J."/>
            <person name="Drula E."/>
            <person name="Henrissat B."/>
            <person name="Wiebenga A."/>
            <person name="Lubbers R.J."/>
            <person name="Gomes A.C."/>
            <person name="Makela M.R."/>
            <person name="Stajich J."/>
            <person name="Grigoriev I.V."/>
            <person name="Mortensen U.H."/>
            <person name="De Vries R.P."/>
            <person name="Baker S.E."/>
            <person name="Andersen M.R."/>
        </authorList>
    </citation>
    <scope>NUCLEOTIDE SEQUENCE [LARGE SCALE GENOMIC DNA]</scope>
    <source>
        <strain evidence="1 2">CBS 123904</strain>
    </source>
</reference>
<dbReference type="EMBL" id="JBFXLU010000254">
    <property type="protein sequence ID" value="KAL2832776.1"/>
    <property type="molecule type" value="Genomic_DNA"/>
</dbReference>
<accession>A0ABR4IYC8</accession>
<name>A0ABR4IYC8_9EURO</name>
<sequence>MLRQRAHACDMAGFHVDKEAIIPLLQLPALQQLGLWLNVPKAKRWLVKKRAKSLTNLALWESNVVASDVRTFLRFAPNLRCFSYSFLRDYNNFWENERVDFAKVGSALKRVSATLSALTIEIQWISTLAGYKANLSRVRISHLGPTPLGSLQSFGALKYIQLPFEVLVGPAPYRPNILVKILPPSLECLYFKDEMVIWNGVIHLNSHHSLQDIITVLADYLRNRHNHAPALREVDIDLHDGVRYSGSCWFGHKWGIDEEYPPEAMQMRRLAAASRVRLTVVFDYVAEASLQTRTVRFVGQTHPEEEP</sequence>
<gene>
    <name evidence="1" type="ORF">BJY01DRAFT_253707</name>
</gene>